<dbReference type="Pfam" id="PF00440">
    <property type="entry name" value="TetR_N"/>
    <property type="match status" value="1"/>
</dbReference>
<protein>
    <submittedName>
        <fullName evidence="4">TetR/AcrR family transcriptional regulator</fullName>
    </submittedName>
</protein>
<dbReference type="EMBL" id="CP079981">
    <property type="protein sequence ID" value="QYA42495.1"/>
    <property type="molecule type" value="Genomic_DNA"/>
</dbReference>
<keyword evidence="1 2" id="KW-0238">DNA-binding</keyword>
<dbReference type="Gene3D" id="1.10.357.10">
    <property type="entry name" value="Tetracycline Repressor, domain 2"/>
    <property type="match status" value="1"/>
</dbReference>
<evidence type="ECO:0000313" key="5">
    <source>
        <dbReference type="Proteomes" id="UP000826802"/>
    </source>
</evidence>
<dbReference type="PANTHER" id="PTHR43479:SF11">
    <property type="entry name" value="ACREF_ENVCD OPERON REPRESSOR-RELATED"/>
    <property type="match status" value="1"/>
</dbReference>
<accession>A0AAE7Q1B1</accession>
<keyword evidence="5" id="KW-1185">Reference proteome</keyword>
<dbReference type="InterPro" id="IPR001647">
    <property type="entry name" value="HTH_TetR"/>
</dbReference>
<dbReference type="InterPro" id="IPR023772">
    <property type="entry name" value="DNA-bd_HTH_TetR-type_CS"/>
</dbReference>
<reference evidence="4 5" key="1">
    <citation type="submission" date="2021-07" db="EMBL/GenBank/DDBJ databases">
        <title>Prevalence and characterization of methicillin-resistant Macrococcus spp. in food producing animals and meat in Switzerland in 2019.</title>
        <authorList>
            <person name="Keller J.E."/>
            <person name="Schwendener S."/>
            <person name="Neuenschwander J."/>
            <person name="Overesch G."/>
            <person name="Perreten V."/>
        </authorList>
    </citation>
    <scope>NUCLEOTIDE SEQUENCE [LARGE SCALE GENOMIC DNA]</scope>
    <source>
        <strain evidence="4 5">19Msa0936</strain>
    </source>
</reference>
<dbReference type="SUPFAM" id="SSF46689">
    <property type="entry name" value="Homeodomain-like"/>
    <property type="match status" value="1"/>
</dbReference>
<feature type="DNA-binding region" description="H-T-H motif" evidence="2">
    <location>
        <begin position="29"/>
        <end position="48"/>
    </location>
</feature>
<gene>
    <name evidence="4" type="ORF">KYI11_00675</name>
</gene>
<dbReference type="PROSITE" id="PS01081">
    <property type="entry name" value="HTH_TETR_1"/>
    <property type="match status" value="1"/>
</dbReference>
<evidence type="ECO:0000256" key="2">
    <source>
        <dbReference type="PROSITE-ProRule" id="PRU00335"/>
    </source>
</evidence>
<sequence>MRQDAKDNYHKIKQHALSLFNQYGVENVSMHQIAKSLNIGSGTLYRHFKDKGVLCFDLLEDDFNSLFEHFNDVLSTEDDDYNKLDAMLLAILLFKHRNEDLLLCIEQHEMKYLFKETPHYKQLFTAFETIFKDQFKTDMLLNALTTRSFQHQVHYRELSLEDFKQQLLKLFATQL</sequence>
<evidence type="ECO:0000313" key="4">
    <source>
        <dbReference type="EMBL" id="QYA42495.1"/>
    </source>
</evidence>
<evidence type="ECO:0000259" key="3">
    <source>
        <dbReference type="PROSITE" id="PS50977"/>
    </source>
</evidence>
<feature type="domain" description="HTH tetR-type" evidence="3">
    <location>
        <begin position="6"/>
        <end position="66"/>
    </location>
</feature>
<name>A0AAE7Q1B1_9STAP</name>
<dbReference type="PANTHER" id="PTHR43479">
    <property type="entry name" value="ACREF/ENVCD OPERON REPRESSOR-RELATED"/>
    <property type="match status" value="1"/>
</dbReference>
<dbReference type="InterPro" id="IPR050624">
    <property type="entry name" value="HTH-type_Tx_Regulator"/>
</dbReference>
<evidence type="ECO:0000256" key="1">
    <source>
        <dbReference type="ARBA" id="ARBA00023125"/>
    </source>
</evidence>
<proteinExistence type="predicted"/>
<dbReference type="PROSITE" id="PS50977">
    <property type="entry name" value="HTH_TETR_2"/>
    <property type="match status" value="1"/>
</dbReference>
<dbReference type="RefSeq" id="WP_203546019.1">
    <property type="nucleotide sequence ID" value="NZ_CP054482.1"/>
</dbReference>
<dbReference type="Proteomes" id="UP000826802">
    <property type="component" value="Chromosome"/>
</dbReference>
<dbReference type="PRINTS" id="PR00455">
    <property type="entry name" value="HTHTETR"/>
</dbReference>
<dbReference type="AlphaFoldDB" id="A0AAE7Q1B1"/>
<dbReference type="GO" id="GO:0003677">
    <property type="term" value="F:DNA binding"/>
    <property type="evidence" value="ECO:0007669"/>
    <property type="project" value="UniProtKB-UniRule"/>
</dbReference>
<dbReference type="InterPro" id="IPR009057">
    <property type="entry name" value="Homeodomain-like_sf"/>
</dbReference>
<dbReference type="GeneID" id="99096468"/>
<organism evidence="4 5">
    <name type="scientific">Macrococcoides bohemicum</name>
    <dbReference type="NCBI Taxonomy" id="1903056"/>
    <lineage>
        <taxon>Bacteria</taxon>
        <taxon>Bacillati</taxon>
        <taxon>Bacillota</taxon>
        <taxon>Bacilli</taxon>
        <taxon>Bacillales</taxon>
        <taxon>Staphylococcaceae</taxon>
        <taxon>Macrococcoides</taxon>
    </lineage>
</organism>